<proteinExistence type="predicted"/>
<organism evidence="1 2">
    <name type="scientific">Virgisporangium aliadipatigenens</name>
    <dbReference type="NCBI Taxonomy" id="741659"/>
    <lineage>
        <taxon>Bacteria</taxon>
        <taxon>Bacillati</taxon>
        <taxon>Actinomycetota</taxon>
        <taxon>Actinomycetes</taxon>
        <taxon>Micromonosporales</taxon>
        <taxon>Micromonosporaceae</taxon>
        <taxon>Virgisporangium</taxon>
    </lineage>
</organism>
<dbReference type="AlphaFoldDB" id="A0A8J3YLM3"/>
<reference evidence="1" key="1">
    <citation type="submission" date="2021-01" db="EMBL/GenBank/DDBJ databases">
        <title>Whole genome shotgun sequence of Virgisporangium aliadipatigenens NBRC 105644.</title>
        <authorList>
            <person name="Komaki H."/>
            <person name="Tamura T."/>
        </authorList>
    </citation>
    <scope>NUCLEOTIDE SEQUENCE</scope>
    <source>
        <strain evidence="1">NBRC 105644</strain>
    </source>
</reference>
<name>A0A8J3YLM3_9ACTN</name>
<gene>
    <name evidence="1" type="ORF">Val02_30170</name>
</gene>
<dbReference type="EMBL" id="BOPF01000009">
    <property type="protein sequence ID" value="GIJ46131.1"/>
    <property type="molecule type" value="Genomic_DNA"/>
</dbReference>
<evidence type="ECO:0000313" key="2">
    <source>
        <dbReference type="Proteomes" id="UP000619260"/>
    </source>
</evidence>
<protein>
    <submittedName>
        <fullName evidence="1">Uncharacterized protein</fullName>
    </submittedName>
</protein>
<evidence type="ECO:0000313" key="1">
    <source>
        <dbReference type="EMBL" id="GIJ46131.1"/>
    </source>
</evidence>
<comment type="caution">
    <text evidence="1">The sequence shown here is derived from an EMBL/GenBank/DDBJ whole genome shotgun (WGS) entry which is preliminary data.</text>
</comment>
<keyword evidence="2" id="KW-1185">Reference proteome</keyword>
<accession>A0A8J3YLM3</accession>
<dbReference type="Proteomes" id="UP000619260">
    <property type="component" value="Unassembled WGS sequence"/>
</dbReference>
<dbReference type="RefSeq" id="WP_203899658.1">
    <property type="nucleotide sequence ID" value="NZ_BOPF01000009.1"/>
</dbReference>
<sequence>MGRRSTVRANIEALVSGGSSAGPVYDAVLPNLNRIRDALAPQFLQLGHDPQLVVNLSRLESVVRVWEGNLRLNQLYGTPSTWQGVVVVVDAVHEVLEYLRRSGSGGNDSAA</sequence>